<dbReference type="PANTHER" id="PTHR33336:SF3">
    <property type="entry name" value="ABM DOMAIN-CONTAINING PROTEIN"/>
    <property type="match status" value="1"/>
</dbReference>
<proteinExistence type="predicted"/>
<dbReference type="Gene3D" id="3.30.70.100">
    <property type="match status" value="1"/>
</dbReference>
<keyword evidence="2" id="KW-0503">Monooxygenase</keyword>
<dbReference type="SUPFAM" id="SSF54909">
    <property type="entry name" value="Dimeric alpha+beta barrel"/>
    <property type="match status" value="1"/>
</dbReference>
<evidence type="ECO:0000313" key="2">
    <source>
        <dbReference type="EMBL" id="GAA4742810.1"/>
    </source>
</evidence>
<dbReference type="Proteomes" id="UP001500822">
    <property type="component" value="Unassembled WGS sequence"/>
</dbReference>
<gene>
    <name evidence="2" type="ORF">GCM10023217_09180</name>
</gene>
<dbReference type="RefSeq" id="WP_345312602.1">
    <property type="nucleotide sequence ID" value="NZ_BAABIE010000003.1"/>
</dbReference>
<comment type="caution">
    <text evidence="2">The sequence shown here is derived from an EMBL/GenBank/DDBJ whole genome shotgun (WGS) entry which is preliminary data.</text>
</comment>
<accession>A0ABP8Z009</accession>
<evidence type="ECO:0000259" key="1">
    <source>
        <dbReference type="PROSITE" id="PS51725"/>
    </source>
</evidence>
<dbReference type="InterPro" id="IPR011008">
    <property type="entry name" value="Dimeric_a/b-barrel"/>
</dbReference>
<reference evidence="3" key="1">
    <citation type="journal article" date="2019" name="Int. J. Syst. Evol. Microbiol.">
        <title>The Global Catalogue of Microorganisms (GCM) 10K type strain sequencing project: providing services to taxonomists for standard genome sequencing and annotation.</title>
        <authorList>
            <consortium name="The Broad Institute Genomics Platform"/>
            <consortium name="The Broad Institute Genome Sequencing Center for Infectious Disease"/>
            <person name="Wu L."/>
            <person name="Ma J."/>
        </authorList>
    </citation>
    <scope>NUCLEOTIDE SEQUENCE [LARGE SCALE GENOMIC DNA]</scope>
    <source>
        <strain evidence="3">JCM 18077</strain>
    </source>
</reference>
<sequence>MQIVNVRFYVKPELADEFPSALTELTEATRNEPGNLWYHWSRSIDDPNEYVVLEGYTDDGFMAHATSEHFRTGGALIQPFLSRTPDIIARQVEGEGWDQLSVLAVD</sequence>
<name>A0ABP8Z009_9ACTN</name>
<organism evidence="2 3">
    <name type="scientific">Gordonia alkaliphila</name>
    <dbReference type="NCBI Taxonomy" id="1053547"/>
    <lineage>
        <taxon>Bacteria</taxon>
        <taxon>Bacillati</taxon>
        <taxon>Actinomycetota</taxon>
        <taxon>Actinomycetes</taxon>
        <taxon>Mycobacteriales</taxon>
        <taxon>Gordoniaceae</taxon>
        <taxon>Gordonia</taxon>
    </lineage>
</organism>
<dbReference type="GO" id="GO:0004497">
    <property type="term" value="F:monooxygenase activity"/>
    <property type="evidence" value="ECO:0007669"/>
    <property type="project" value="UniProtKB-KW"/>
</dbReference>
<keyword evidence="3" id="KW-1185">Reference proteome</keyword>
<protein>
    <submittedName>
        <fullName evidence="2">Quinol monooxygenase</fullName>
    </submittedName>
</protein>
<keyword evidence="2" id="KW-0560">Oxidoreductase</keyword>
<dbReference type="PANTHER" id="PTHR33336">
    <property type="entry name" value="QUINOL MONOOXYGENASE YGIN-RELATED"/>
    <property type="match status" value="1"/>
</dbReference>
<dbReference type="EMBL" id="BAABIE010000003">
    <property type="protein sequence ID" value="GAA4742810.1"/>
    <property type="molecule type" value="Genomic_DNA"/>
</dbReference>
<dbReference type="Pfam" id="PF03992">
    <property type="entry name" value="ABM"/>
    <property type="match status" value="1"/>
</dbReference>
<evidence type="ECO:0000313" key="3">
    <source>
        <dbReference type="Proteomes" id="UP001500822"/>
    </source>
</evidence>
<dbReference type="PROSITE" id="PS51725">
    <property type="entry name" value="ABM"/>
    <property type="match status" value="1"/>
</dbReference>
<feature type="domain" description="ABM" evidence="1">
    <location>
        <begin position="2"/>
        <end position="92"/>
    </location>
</feature>
<dbReference type="InterPro" id="IPR050744">
    <property type="entry name" value="AI-2_Isomerase_LsrG"/>
</dbReference>
<dbReference type="InterPro" id="IPR007138">
    <property type="entry name" value="ABM_dom"/>
</dbReference>